<keyword evidence="3" id="KW-0408">Iron</keyword>
<dbReference type="Proteomes" id="UP000029980">
    <property type="component" value="Chromosome"/>
</dbReference>
<protein>
    <recommendedName>
        <fullName evidence="5">Radical SAM core domain-containing protein</fullName>
    </recommendedName>
</protein>
<gene>
    <name evidence="6" type="ORF">TEU_08400</name>
</gene>
<dbReference type="InterPro" id="IPR007197">
    <property type="entry name" value="rSAM"/>
</dbReference>
<dbReference type="Pfam" id="PF04055">
    <property type="entry name" value="Radical_SAM"/>
    <property type="match status" value="1"/>
</dbReference>
<evidence type="ECO:0000256" key="3">
    <source>
        <dbReference type="ARBA" id="ARBA00023004"/>
    </source>
</evidence>
<dbReference type="SMART" id="SM00729">
    <property type="entry name" value="Elp3"/>
    <property type="match status" value="1"/>
</dbReference>
<dbReference type="GO" id="GO:0051539">
    <property type="term" value="F:4 iron, 4 sulfur cluster binding"/>
    <property type="evidence" value="ECO:0007669"/>
    <property type="project" value="TreeGrafter"/>
</dbReference>
<keyword evidence="1" id="KW-0949">S-adenosyl-L-methionine</keyword>
<dbReference type="GO" id="GO:0003824">
    <property type="term" value="F:catalytic activity"/>
    <property type="evidence" value="ECO:0007669"/>
    <property type="project" value="InterPro"/>
</dbReference>
<sequence length="395" mass="44598">MDWIKTHHRALSPLRPFFRDVDVSVPRLYRNRKGFLYVHVPFCTGNCTFCILYRERPTVPYERYVNALLRELRNCHSFKPVVVYFGGGTPTLLPAKGFGEILDEVTSRTSPGEVTVESTVSEFDEEKARALSELGVNRISFGIQTFEGRKRALLGRRSGAEEAFKKLKLAMEYFDVVSVDLLYDLPFGNTLLEDVETVIKLDIDGLSIYPLEHTPLTAKYPHPSVEENLRDFLSAVTFLYEHGYRHLSMNHFTNGRDGFLYSVTFTRPEVPLLGIGPGAGGHVMGHRIFHSPGVGRYLSNPYSVKAVLSGAFDFERFVSRLFEGRLTFDTFRLEDFPSLAIAEERGWVEVRGKTALLTPLGLFWANTLAYLMCLDYVRTRLEAALGEAEVGGEAA</sequence>
<dbReference type="InterPro" id="IPR034505">
    <property type="entry name" value="Coproporphyrinogen-III_oxidase"/>
</dbReference>
<keyword evidence="4" id="KW-0411">Iron-sulfur</keyword>
<dbReference type="OrthoDB" id="88844at2157"/>
<dbReference type="InterPro" id="IPR013785">
    <property type="entry name" value="Aldolase_TIM"/>
</dbReference>
<dbReference type="PANTHER" id="PTHR13932">
    <property type="entry name" value="COPROPORPHYRINIGEN III OXIDASE"/>
    <property type="match status" value="1"/>
</dbReference>
<evidence type="ECO:0000256" key="2">
    <source>
        <dbReference type="ARBA" id="ARBA00022723"/>
    </source>
</evidence>
<dbReference type="HOGENOM" id="CLU_697601_0_0_2"/>
<dbReference type="AlphaFoldDB" id="A0A097QV41"/>
<dbReference type="InterPro" id="IPR006638">
    <property type="entry name" value="Elp3/MiaA/NifB-like_rSAM"/>
</dbReference>
<keyword evidence="7" id="KW-1185">Reference proteome</keyword>
<dbReference type="SUPFAM" id="SSF102114">
    <property type="entry name" value="Radical SAM enzymes"/>
    <property type="match status" value="1"/>
</dbReference>
<organism evidence="6 7">
    <name type="scientific">Thermococcus eurythermalis</name>
    <dbReference type="NCBI Taxonomy" id="1505907"/>
    <lineage>
        <taxon>Archaea</taxon>
        <taxon>Methanobacteriati</taxon>
        <taxon>Methanobacteriota</taxon>
        <taxon>Thermococci</taxon>
        <taxon>Thermococcales</taxon>
        <taxon>Thermococcaceae</taxon>
        <taxon>Thermococcus</taxon>
    </lineage>
</organism>
<name>A0A097QV41_9EURY</name>
<dbReference type="GO" id="GO:0005737">
    <property type="term" value="C:cytoplasm"/>
    <property type="evidence" value="ECO:0007669"/>
    <property type="project" value="TreeGrafter"/>
</dbReference>
<evidence type="ECO:0000256" key="1">
    <source>
        <dbReference type="ARBA" id="ARBA00022691"/>
    </source>
</evidence>
<accession>A0A097QV41</accession>
<dbReference type="SFLD" id="SFLDS00029">
    <property type="entry name" value="Radical_SAM"/>
    <property type="match status" value="1"/>
</dbReference>
<evidence type="ECO:0000256" key="4">
    <source>
        <dbReference type="ARBA" id="ARBA00023014"/>
    </source>
</evidence>
<dbReference type="KEGG" id="teu:TEU_08400"/>
<dbReference type="GO" id="GO:0006779">
    <property type="term" value="P:porphyrin-containing compound biosynthetic process"/>
    <property type="evidence" value="ECO:0007669"/>
    <property type="project" value="TreeGrafter"/>
</dbReference>
<dbReference type="GO" id="GO:0046872">
    <property type="term" value="F:metal ion binding"/>
    <property type="evidence" value="ECO:0007669"/>
    <property type="project" value="UniProtKB-KW"/>
</dbReference>
<dbReference type="InterPro" id="IPR058240">
    <property type="entry name" value="rSAM_sf"/>
</dbReference>
<dbReference type="PANTHER" id="PTHR13932:SF9">
    <property type="entry name" value="COPROPORPHYRINOGEN III OXIDASE"/>
    <property type="match status" value="1"/>
</dbReference>
<dbReference type="SFLD" id="SFLDG01065">
    <property type="entry name" value="anaerobic_coproporphyrinogen-I"/>
    <property type="match status" value="1"/>
</dbReference>
<feature type="domain" description="Radical SAM core" evidence="5">
    <location>
        <begin position="28"/>
        <end position="245"/>
    </location>
</feature>
<keyword evidence="2" id="KW-0479">Metal-binding</keyword>
<evidence type="ECO:0000313" key="6">
    <source>
        <dbReference type="EMBL" id="AIU70349.1"/>
    </source>
</evidence>
<dbReference type="GeneID" id="25153453"/>
<dbReference type="EMBL" id="CP008887">
    <property type="protein sequence ID" value="AIU70349.1"/>
    <property type="molecule type" value="Genomic_DNA"/>
</dbReference>
<dbReference type="Gene3D" id="3.20.20.70">
    <property type="entry name" value="Aldolase class I"/>
    <property type="match status" value="1"/>
</dbReference>
<evidence type="ECO:0000313" key="7">
    <source>
        <dbReference type="Proteomes" id="UP000029980"/>
    </source>
</evidence>
<dbReference type="RefSeq" id="WP_050003319.1">
    <property type="nucleotide sequence ID" value="NZ_CP008887.1"/>
</dbReference>
<dbReference type="PROSITE" id="PS51918">
    <property type="entry name" value="RADICAL_SAM"/>
    <property type="match status" value="1"/>
</dbReference>
<dbReference type="STRING" id="1505907.TEU_08400"/>
<dbReference type="CDD" id="cd01335">
    <property type="entry name" value="Radical_SAM"/>
    <property type="match status" value="1"/>
</dbReference>
<proteinExistence type="predicted"/>
<reference evidence="6 7" key="1">
    <citation type="journal article" date="2015" name="Int. J. Syst. Evol. Microbiol.">
        <title>Thermococcus eurythermalis sp. nov., a conditional piezophilic hyperthermophilic archaeon with a wide temperature range isolated from an oil-immersed chimney in the Guaymas Basin.</title>
        <authorList>
            <person name="Zhao W."/>
            <person name="Zeng X."/>
            <person name="Xiao X."/>
        </authorList>
    </citation>
    <scope>NUCLEOTIDE SEQUENCE [LARGE SCALE GENOMIC DNA]</scope>
    <source>
        <strain evidence="6 7">A501</strain>
    </source>
</reference>
<evidence type="ECO:0000259" key="5">
    <source>
        <dbReference type="PROSITE" id="PS51918"/>
    </source>
</evidence>